<comment type="caution">
    <text evidence="2">The sequence shown here is derived from an EMBL/GenBank/DDBJ whole genome shotgun (WGS) entry which is preliminary data.</text>
</comment>
<keyword evidence="1" id="KW-0812">Transmembrane</keyword>
<evidence type="ECO:0000313" key="3">
    <source>
        <dbReference type="Proteomes" id="UP000254326"/>
    </source>
</evidence>
<keyword evidence="1" id="KW-1133">Transmembrane helix</keyword>
<organism evidence="2 3">
    <name type="scientific">Marinomonas piezotolerans</name>
    <dbReference type="NCBI Taxonomy" id="2213058"/>
    <lineage>
        <taxon>Bacteria</taxon>
        <taxon>Pseudomonadati</taxon>
        <taxon>Pseudomonadota</taxon>
        <taxon>Gammaproteobacteria</taxon>
        <taxon>Oceanospirillales</taxon>
        <taxon>Oceanospirillaceae</taxon>
        <taxon>Marinomonas</taxon>
    </lineage>
</organism>
<evidence type="ECO:0000256" key="1">
    <source>
        <dbReference type="SAM" id="Phobius"/>
    </source>
</evidence>
<reference evidence="2 3" key="1">
    <citation type="submission" date="2018-06" db="EMBL/GenBank/DDBJ databases">
        <title>Marinomonas sp. YLB-05 draft genome sequence.</title>
        <authorList>
            <person name="Yu L."/>
            <person name="Tang X."/>
        </authorList>
    </citation>
    <scope>NUCLEOTIDE SEQUENCE [LARGE SCALE GENOMIC DNA]</scope>
    <source>
        <strain evidence="2 3">YLB-05</strain>
    </source>
</reference>
<protein>
    <submittedName>
        <fullName evidence="2">Uncharacterized protein</fullName>
    </submittedName>
</protein>
<dbReference type="OrthoDB" id="3366108at2"/>
<gene>
    <name evidence="2" type="ORF">DN730_08070</name>
</gene>
<keyword evidence="1" id="KW-0472">Membrane</keyword>
<name>A0A370U986_9GAMM</name>
<dbReference type="EMBL" id="QKRA01000003">
    <property type="protein sequence ID" value="RDL44350.1"/>
    <property type="molecule type" value="Genomic_DNA"/>
</dbReference>
<dbReference type="Proteomes" id="UP000254326">
    <property type="component" value="Unassembled WGS sequence"/>
</dbReference>
<dbReference type="AlphaFoldDB" id="A0A370U986"/>
<sequence length="226" mass="25132">MATELAQVCEHINDTFVVKCVEQVQPETYLGFEILDLISAIIAVFSVLAAGFAAYAAWKANKLSESGAKANRVHNMQSVRPLLDFEVGSQKLLSEMNDKETYYDALMYLKLSNHGNGPAIISSITLWCVSKAIELHKFDLNSRDEFLNRISEENLLDDLSARITSIISEAVLKAGSEITLMEVLFSSKNKNQEAKVHSAVGSIKVLINYECIYGEKYTLDTLITKN</sequence>
<feature type="transmembrane region" description="Helical" evidence="1">
    <location>
        <begin position="37"/>
        <end position="58"/>
    </location>
</feature>
<dbReference type="RefSeq" id="WP_115467613.1">
    <property type="nucleotide sequence ID" value="NZ_QKRA01000003.1"/>
</dbReference>
<accession>A0A370U986</accession>
<proteinExistence type="predicted"/>
<keyword evidence="3" id="KW-1185">Reference proteome</keyword>
<evidence type="ECO:0000313" key="2">
    <source>
        <dbReference type="EMBL" id="RDL44350.1"/>
    </source>
</evidence>